<organism evidence="1 2">
    <name type="scientific">Methylobacterium goesingense</name>
    <dbReference type="NCBI Taxonomy" id="243690"/>
    <lineage>
        <taxon>Bacteria</taxon>
        <taxon>Pseudomonadati</taxon>
        <taxon>Pseudomonadota</taxon>
        <taxon>Alphaproteobacteria</taxon>
        <taxon>Hyphomicrobiales</taxon>
        <taxon>Methylobacteriaceae</taxon>
        <taxon>Methylobacterium</taxon>
    </lineage>
</organism>
<name>A0ABV2L9S6_9HYPH</name>
<comment type="caution">
    <text evidence="1">The sequence shown here is derived from an EMBL/GenBank/DDBJ whole genome shotgun (WGS) entry which is preliminary data.</text>
</comment>
<dbReference type="Proteomes" id="UP001549145">
    <property type="component" value="Unassembled WGS sequence"/>
</dbReference>
<dbReference type="EMBL" id="JBEPMM010000016">
    <property type="protein sequence ID" value="MET3694600.1"/>
    <property type="molecule type" value="Genomic_DNA"/>
</dbReference>
<evidence type="ECO:0000313" key="2">
    <source>
        <dbReference type="Proteomes" id="UP001549145"/>
    </source>
</evidence>
<proteinExistence type="predicted"/>
<accession>A0ABV2L9S6</accession>
<sequence length="96" mass="10589">MTDADHGQWRAAGLKAGELYGEDLATLVQGKSVGDAQVQNLIELLGVNLQGKAKRLREMEIPEELIEEYTRAAVESVMLRMHALHTATDGEAESRR</sequence>
<gene>
    <name evidence="1" type="ORF">ABID43_004162</name>
</gene>
<reference evidence="1 2" key="1">
    <citation type="submission" date="2024-06" db="EMBL/GenBank/DDBJ databases">
        <title>Genomic Encyclopedia of Type Strains, Phase IV (KMG-IV): sequencing the most valuable type-strain genomes for metagenomic binning, comparative biology and taxonomic classification.</title>
        <authorList>
            <person name="Goeker M."/>
        </authorList>
    </citation>
    <scope>NUCLEOTIDE SEQUENCE [LARGE SCALE GENOMIC DNA]</scope>
    <source>
        <strain evidence="1 2">DSM 21331</strain>
    </source>
</reference>
<keyword evidence="2" id="KW-1185">Reference proteome</keyword>
<protein>
    <submittedName>
        <fullName evidence="1">Uncharacterized protein</fullName>
    </submittedName>
</protein>
<evidence type="ECO:0000313" key="1">
    <source>
        <dbReference type="EMBL" id="MET3694600.1"/>
    </source>
</evidence>
<dbReference type="RefSeq" id="WP_238279633.1">
    <property type="nucleotide sequence ID" value="NZ_BPQL01000062.1"/>
</dbReference>